<keyword evidence="2" id="KW-1185">Reference proteome</keyword>
<gene>
    <name evidence="1" type="ORF">AMECASPLE_031357</name>
</gene>
<organism evidence="1 2">
    <name type="scientific">Ameca splendens</name>
    <dbReference type="NCBI Taxonomy" id="208324"/>
    <lineage>
        <taxon>Eukaryota</taxon>
        <taxon>Metazoa</taxon>
        <taxon>Chordata</taxon>
        <taxon>Craniata</taxon>
        <taxon>Vertebrata</taxon>
        <taxon>Euteleostomi</taxon>
        <taxon>Actinopterygii</taxon>
        <taxon>Neopterygii</taxon>
        <taxon>Teleostei</taxon>
        <taxon>Neoteleostei</taxon>
        <taxon>Acanthomorphata</taxon>
        <taxon>Ovalentaria</taxon>
        <taxon>Atherinomorphae</taxon>
        <taxon>Cyprinodontiformes</taxon>
        <taxon>Goodeidae</taxon>
        <taxon>Ameca</taxon>
    </lineage>
</organism>
<name>A0ABV1A2S2_9TELE</name>
<comment type="caution">
    <text evidence="1">The sequence shown here is derived from an EMBL/GenBank/DDBJ whole genome shotgun (WGS) entry which is preliminary data.</text>
</comment>
<reference evidence="1 2" key="1">
    <citation type="submission" date="2021-06" db="EMBL/GenBank/DDBJ databases">
        <authorList>
            <person name="Palmer J.M."/>
        </authorList>
    </citation>
    <scope>NUCLEOTIDE SEQUENCE [LARGE SCALE GENOMIC DNA]</scope>
    <source>
        <strain evidence="1 2">AS_MEX2019</strain>
        <tissue evidence="1">Muscle</tissue>
    </source>
</reference>
<dbReference type="EMBL" id="JAHRIP010079118">
    <property type="protein sequence ID" value="MEQ2312469.1"/>
    <property type="molecule type" value="Genomic_DNA"/>
</dbReference>
<sequence>MCGEGASGHGAECRYCVLCECYSPFLYQGAAGRCWSCPTAHSCAAFGAISMRIHKRLDSEGGVGSYTLVNGNQTEPTLPLCFPACIKPSSVTPSRLLAVSKPVPG</sequence>
<accession>A0ABV1A2S2</accession>
<evidence type="ECO:0000313" key="1">
    <source>
        <dbReference type="EMBL" id="MEQ2312469.1"/>
    </source>
</evidence>
<evidence type="ECO:0000313" key="2">
    <source>
        <dbReference type="Proteomes" id="UP001469553"/>
    </source>
</evidence>
<protein>
    <submittedName>
        <fullName evidence="1">Uncharacterized protein</fullName>
    </submittedName>
</protein>
<proteinExistence type="predicted"/>
<dbReference type="Proteomes" id="UP001469553">
    <property type="component" value="Unassembled WGS sequence"/>
</dbReference>